<dbReference type="AlphaFoldDB" id="A0A977KV07"/>
<sequence>MTKYKELCQAYANARQASLQSIETCQGFAEIFIDHMSEYFQCRVEMQNVSFDEQGSMHFYPAITLYTNPHQPVMDNGEVVVVSLSLEKMEDIYLVTLFPWEKPFPLRKSQLEKLDDFTPVYDFIYEQILNAYANAMISVRDSQTNIRNLGWDF</sequence>
<reference evidence="1" key="1">
    <citation type="submission" date="2021-04" db="EMBL/GenBank/DDBJ databases">
        <title>Genome sequence of Woronichinia naegeliana from Washington state freshwater lake bloom.</title>
        <authorList>
            <person name="Dreher T.W."/>
        </authorList>
    </citation>
    <scope>NUCLEOTIDE SEQUENCE</scope>
    <source>
        <strain evidence="1">WA131</strain>
    </source>
</reference>
<proteinExistence type="predicted"/>
<name>A0A977KV07_9CYAN</name>
<dbReference type="EMBL" id="CP073041">
    <property type="protein sequence ID" value="UXE59060.1"/>
    <property type="molecule type" value="Genomic_DNA"/>
</dbReference>
<accession>A0A977KV07</accession>
<gene>
    <name evidence="1" type="ORF">KA717_24305</name>
</gene>
<evidence type="ECO:0000313" key="1">
    <source>
        <dbReference type="EMBL" id="UXE59060.1"/>
    </source>
</evidence>
<dbReference type="KEGG" id="wna:KA717_24305"/>
<protein>
    <submittedName>
        <fullName evidence="1">Uncharacterized protein</fullName>
    </submittedName>
</protein>
<organism evidence="1">
    <name type="scientific">Woronichinia naegeliana WA131</name>
    <dbReference type="NCBI Taxonomy" id="2824559"/>
    <lineage>
        <taxon>Bacteria</taxon>
        <taxon>Bacillati</taxon>
        <taxon>Cyanobacteriota</taxon>
        <taxon>Cyanophyceae</taxon>
        <taxon>Synechococcales</taxon>
        <taxon>Coelosphaeriaceae</taxon>
        <taxon>Woronichinia</taxon>
    </lineage>
</organism>
<dbReference type="Proteomes" id="UP001065613">
    <property type="component" value="Chromosome"/>
</dbReference>